<organism evidence="1 2">
    <name type="scientific">Ameiurus melas</name>
    <name type="common">Black bullhead</name>
    <name type="synonym">Silurus melas</name>
    <dbReference type="NCBI Taxonomy" id="219545"/>
    <lineage>
        <taxon>Eukaryota</taxon>
        <taxon>Metazoa</taxon>
        <taxon>Chordata</taxon>
        <taxon>Craniata</taxon>
        <taxon>Vertebrata</taxon>
        <taxon>Euteleostomi</taxon>
        <taxon>Actinopterygii</taxon>
        <taxon>Neopterygii</taxon>
        <taxon>Teleostei</taxon>
        <taxon>Ostariophysi</taxon>
        <taxon>Siluriformes</taxon>
        <taxon>Ictaluridae</taxon>
        <taxon>Ameiurus</taxon>
    </lineage>
</organism>
<comment type="caution">
    <text evidence="1">The sequence shown here is derived from an EMBL/GenBank/DDBJ whole genome shotgun (WGS) entry which is preliminary data.</text>
</comment>
<gene>
    <name evidence="1" type="ORF">AMELA_G00198750</name>
</gene>
<proteinExistence type="predicted"/>
<name>A0A7J6A8N7_AMEME</name>
<evidence type="ECO:0000313" key="1">
    <source>
        <dbReference type="EMBL" id="KAF4078401.1"/>
    </source>
</evidence>
<evidence type="ECO:0000313" key="2">
    <source>
        <dbReference type="Proteomes" id="UP000593565"/>
    </source>
</evidence>
<sequence length="79" mass="9110">MEVRWSVNPGLKTRVLTGSGRGFETQVDVSGRFIHQFREKIPDQGTGPGHSSRRKQQKFSSLWFVSIPLRRLFSIHKTQ</sequence>
<dbReference type="Proteomes" id="UP000593565">
    <property type="component" value="Unassembled WGS sequence"/>
</dbReference>
<accession>A0A7J6A8N7</accession>
<reference evidence="1 2" key="1">
    <citation type="submission" date="2020-02" db="EMBL/GenBank/DDBJ databases">
        <title>A chromosome-scale genome assembly of the black bullhead catfish (Ameiurus melas).</title>
        <authorList>
            <person name="Wen M."/>
            <person name="Zham M."/>
            <person name="Cabau C."/>
            <person name="Klopp C."/>
            <person name="Donnadieu C."/>
            <person name="Roques C."/>
            <person name="Bouchez O."/>
            <person name="Lampietro C."/>
            <person name="Jouanno E."/>
            <person name="Herpin A."/>
            <person name="Louis A."/>
            <person name="Berthelot C."/>
            <person name="Parey E."/>
            <person name="Roest-Crollius H."/>
            <person name="Braasch I."/>
            <person name="Postlethwait J."/>
            <person name="Robinson-Rechavi M."/>
            <person name="Echchiki A."/>
            <person name="Begum T."/>
            <person name="Montfort J."/>
            <person name="Schartl M."/>
            <person name="Bobe J."/>
            <person name="Guiguen Y."/>
        </authorList>
    </citation>
    <scope>NUCLEOTIDE SEQUENCE [LARGE SCALE GENOMIC DNA]</scope>
    <source>
        <strain evidence="1">M_S1</strain>
        <tissue evidence="1">Blood</tissue>
    </source>
</reference>
<keyword evidence="2" id="KW-1185">Reference proteome</keyword>
<dbReference type="AlphaFoldDB" id="A0A7J6A8N7"/>
<dbReference type="EMBL" id="JAAGNN010000017">
    <property type="protein sequence ID" value="KAF4078401.1"/>
    <property type="molecule type" value="Genomic_DNA"/>
</dbReference>
<protein>
    <submittedName>
        <fullName evidence="1">Uncharacterized protein</fullName>
    </submittedName>
</protein>